<dbReference type="EMBL" id="CP047895">
    <property type="protein sequence ID" value="QHL91682.1"/>
    <property type="molecule type" value="Genomic_DNA"/>
</dbReference>
<dbReference type="KEGG" id="schy:GVO57_13855"/>
<feature type="domain" description="Potassium channel" evidence="3">
    <location>
        <begin position="19"/>
        <end position="80"/>
    </location>
</feature>
<feature type="compositionally biased region" description="Pro residues" evidence="1">
    <location>
        <begin position="131"/>
        <end position="143"/>
    </location>
</feature>
<gene>
    <name evidence="4" type="ORF">GVO57_13855</name>
</gene>
<keyword evidence="5" id="KW-1185">Reference proteome</keyword>
<accession>A0A7Z2NYD6</accession>
<evidence type="ECO:0000313" key="5">
    <source>
        <dbReference type="Proteomes" id="UP000464468"/>
    </source>
</evidence>
<dbReference type="Pfam" id="PF07885">
    <property type="entry name" value="Ion_trans_2"/>
    <property type="match status" value="1"/>
</dbReference>
<evidence type="ECO:0000313" key="4">
    <source>
        <dbReference type="EMBL" id="QHL91682.1"/>
    </source>
</evidence>
<keyword evidence="2" id="KW-1133">Transmembrane helix</keyword>
<dbReference type="AlphaFoldDB" id="A0A7Z2NYD6"/>
<dbReference type="Gene3D" id="1.10.287.70">
    <property type="match status" value="1"/>
</dbReference>
<name>A0A7Z2NYD6_9SPHN</name>
<feature type="transmembrane region" description="Helical" evidence="2">
    <location>
        <begin position="65"/>
        <end position="87"/>
    </location>
</feature>
<keyword evidence="2" id="KW-0472">Membrane</keyword>
<feature type="region of interest" description="Disordered" evidence="1">
    <location>
        <begin position="122"/>
        <end position="143"/>
    </location>
</feature>
<reference evidence="4 5" key="1">
    <citation type="submission" date="2020-01" db="EMBL/GenBank/DDBJ databases">
        <title>Sphingomonas sp. C33 whole genome sequece.</title>
        <authorList>
            <person name="Park C."/>
        </authorList>
    </citation>
    <scope>NUCLEOTIDE SEQUENCE [LARGE SCALE GENOMIC DNA]</scope>
    <source>
        <strain evidence="4 5">C33</strain>
    </source>
</reference>
<evidence type="ECO:0000259" key="3">
    <source>
        <dbReference type="Pfam" id="PF07885"/>
    </source>
</evidence>
<keyword evidence="2" id="KW-0812">Transmembrane</keyword>
<organism evidence="4 5">
    <name type="scientific">Sphingomonas changnyeongensis</name>
    <dbReference type="NCBI Taxonomy" id="2698679"/>
    <lineage>
        <taxon>Bacteria</taxon>
        <taxon>Pseudomonadati</taxon>
        <taxon>Pseudomonadota</taxon>
        <taxon>Alphaproteobacteria</taxon>
        <taxon>Sphingomonadales</taxon>
        <taxon>Sphingomonadaceae</taxon>
        <taxon>Sphingomonas</taxon>
    </lineage>
</organism>
<sequence length="143" mass="15766">MTRIQAMTDTLKELAALYLLLLGLGALAFMMIEGHDFQTSLYWAGTTATSTGYGDVTPRTPAGRWLALALMHASVFIIAPLIIVRLIDRLIHDSDAFTHAEQVMIMETLARIEARLDRLERQEDTAEPHLPRPTPTPSPPSGA</sequence>
<dbReference type="InterPro" id="IPR013099">
    <property type="entry name" value="K_chnl_dom"/>
</dbReference>
<dbReference type="SUPFAM" id="SSF81324">
    <property type="entry name" value="Voltage-gated potassium channels"/>
    <property type="match status" value="1"/>
</dbReference>
<evidence type="ECO:0000256" key="1">
    <source>
        <dbReference type="SAM" id="MobiDB-lite"/>
    </source>
</evidence>
<dbReference type="RefSeq" id="WP_160593718.1">
    <property type="nucleotide sequence ID" value="NZ_CP047895.1"/>
</dbReference>
<protein>
    <recommendedName>
        <fullName evidence="3">Potassium channel domain-containing protein</fullName>
    </recommendedName>
</protein>
<dbReference type="Proteomes" id="UP000464468">
    <property type="component" value="Chromosome"/>
</dbReference>
<evidence type="ECO:0000256" key="2">
    <source>
        <dbReference type="SAM" id="Phobius"/>
    </source>
</evidence>
<proteinExistence type="predicted"/>